<reference evidence="1" key="1">
    <citation type="submission" date="2022-04" db="EMBL/GenBank/DDBJ databases">
        <title>Roseibium sp. CAU 1639 isolated from mud.</title>
        <authorList>
            <person name="Kim W."/>
        </authorList>
    </citation>
    <scope>NUCLEOTIDE SEQUENCE</scope>
    <source>
        <strain evidence="1">CAU 1639</strain>
    </source>
</reference>
<keyword evidence="1" id="KW-0328">Glycosyltransferase</keyword>
<dbReference type="EC" id="2.4.-.-" evidence="1"/>
<keyword evidence="1" id="KW-0808">Transferase</keyword>
<keyword evidence="2" id="KW-1185">Reference proteome</keyword>
<gene>
    <name evidence="1" type="ORF">M0H32_28185</name>
</gene>
<comment type="caution">
    <text evidence="1">The sequence shown here is derived from an EMBL/GenBank/DDBJ whole genome shotgun (WGS) entry which is preliminary data.</text>
</comment>
<organism evidence="1 2">
    <name type="scientific">Roseibium sediminicola</name>
    <dbReference type="NCBI Taxonomy" id="2933272"/>
    <lineage>
        <taxon>Bacteria</taxon>
        <taxon>Pseudomonadati</taxon>
        <taxon>Pseudomonadota</taxon>
        <taxon>Alphaproteobacteria</taxon>
        <taxon>Hyphomicrobiales</taxon>
        <taxon>Stappiaceae</taxon>
        <taxon>Roseibium</taxon>
    </lineage>
</organism>
<protein>
    <submittedName>
        <fullName evidence="1">Glycosyltransferase</fullName>
        <ecNumber evidence="1">2.4.-.-</ecNumber>
    </submittedName>
</protein>
<dbReference type="Gene3D" id="3.40.50.2000">
    <property type="entry name" value="Glycogen Phosphorylase B"/>
    <property type="match status" value="3"/>
</dbReference>
<dbReference type="Proteomes" id="UP001431221">
    <property type="component" value="Unassembled WGS sequence"/>
</dbReference>
<dbReference type="EMBL" id="JALNMJ010000040">
    <property type="protein sequence ID" value="MCK7616050.1"/>
    <property type="molecule type" value="Genomic_DNA"/>
</dbReference>
<dbReference type="GO" id="GO:0016757">
    <property type="term" value="F:glycosyltransferase activity"/>
    <property type="evidence" value="ECO:0007669"/>
    <property type="project" value="UniProtKB-KW"/>
</dbReference>
<name>A0ABT0H3K9_9HYPH</name>
<accession>A0ABT0H3K9</accession>
<proteinExistence type="predicted"/>
<sequence>MKQTFDVLFVADPRFEGGSSTALALELRVAARAGYRTGLMMVRGPIIGHPFPIHPEIREVLDAGLVERTDPDAEIQADLVLVHHPSILDNIMRPRPRVRTGRIIVVLHHPVKDATGRIQYELEFIQKHAAMAFGIERVDLAPVSQVVRDGLPVLLPNGARVLSENWDNLIELHRWPRRKGRSGNDTVIVGRHSRPDPKKWPDTLDEALLAWPDRLGRRTRMLGGGPYLSEKYGALPPHWEMIEFNGEAVSDFLSSLDVWVYFHSSEWVEAFGRTTLEAMATGVPVILPEHFRCLFGDNATYAELADVDQAIADLTGDPDTWQDASDRARQFAERHNEHQFEQRLQRILAECRQNGGVAEIGSGIPGPKFLPHLPDANVLFVSSNGIGMGHLVQQLAIADRLPTGLRPVFVTFSYAMKITVLSGYPTEFLPHHRNSGMDAKDWNDHLAEVLLELLLRLQPRVIMYDATAAFDGAIRAFQTYDAAFSIWVRRAMWQESHRVFLPALNAFDAVIEPGELAEELDLGPTTSQRERVLEVAPVLHIDPSSRLPRPMARQALGLSEDAIVVAMQLGGGNNYALDDLKTRIVEGLLENSEVLILDITSPIRTGVLSEKPYAERVIPIELFPAFRYSNGFDAAVSAAGYNAFHENIIGGIPTLFVPNEGIDMDLQVNRAIWAELAGCSLVLRRDLHQPKLCELLSQLLDPHARESMRRACRLFASKKNGADEIAAFVEDHARLHFTDRNPAVRQ</sequence>
<evidence type="ECO:0000313" key="2">
    <source>
        <dbReference type="Proteomes" id="UP001431221"/>
    </source>
</evidence>
<dbReference type="RefSeq" id="WP_248160003.1">
    <property type="nucleotide sequence ID" value="NZ_JALNMJ010000040.1"/>
</dbReference>
<dbReference type="SUPFAM" id="SSF53756">
    <property type="entry name" value="UDP-Glycosyltransferase/glycogen phosphorylase"/>
    <property type="match status" value="2"/>
</dbReference>
<evidence type="ECO:0000313" key="1">
    <source>
        <dbReference type="EMBL" id="MCK7616050.1"/>
    </source>
</evidence>